<evidence type="ECO:0000313" key="2">
    <source>
        <dbReference type="EMBL" id="AIZ44278.1"/>
    </source>
</evidence>
<organism evidence="2 3">
    <name type="scientific">Deinococcus radiopugnans</name>
    <dbReference type="NCBI Taxonomy" id="57497"/>
    <lineage>
        <taxon>Bacteria</taxon>
        <taxon>Thermotogati</taxon>
        <taxon>Deinococcota</taxon>
        <taxon>Deinococci</taxon>
        <taxon>Deinococcales</taxon>
        <taxon>Deinococcaceae</taxon>
        <taxon>Deinococcus</taxon>
    </lineage>
</organism>
<dbReference type="EMBL" id="CP010028">
    <property type="protein sequence ID" value="AIZ44278.1"/>
    <property type="molecule type" value="Genomic_DNA"/>
</dbReference>
<reference evidence="3" key="1">
    <citation type="submission" date="2014-11" db="EMBL/GenBank/DDBJ databases">
        <title>Hymenobacter sp. DG25B genome submission.</title>
        <authorList>
            <person name="Jung H.-Y."/>
            <person name="Kim M.K."/>
            <person name="Srinivasan S."/>
            <person name="Lim S."/>
        </authorList>
    </citation>
    <scope>NUCLEOTIDE SEQUENCE [LARGE SCALE GENOMIC DNA]</scope>
    <source>
        <strain evidence="3">DY59</strain>
    </source>
</reference>
<proteinExistence type="predicted"/>
<feature type="region of interest" description="Disordered" evidence="1">
    <location>
        <begin position="48"/>
        <end position="77"/>
    </location>
</feature>
<gene>
    <name evidence="2" type="ORF">QR90_02855</name>
</gene>
<sequence>MRGEVVDGGWVMVDGHSQSDLLPARACFVAPSRAELSQFPRPLRAVPITHTGHTDKASPIFSHKPQATRHLPRRRPS</sequence>
<dbReference type="Proteomes" id="UP000030634">
    <property type="component" value="Chromosome"/>
</dbReference>
<accession>A0A0A7KI84</accession>
<evidence type="ECO:0000313" key="3">
    <source>
        <dbReference type="Proteomes" id="UP000030634"/>
    </source>
</evidence>
<dbReference type="HOGENOM" id="CLU_2632278_0_0_0"/>
<dbReference type="KEGG" id="dsw:QR90_02855"/>
<name>A0A0A7KI84_9DEIO</name>
<dbReference type="STRING" id="1182571.QR90_02855"/>
<evidence type="ECO:0000256" key="1">
    <source>
        <dbReference type="SAM" id="MobiDB-lite"/>
    </source>
</evidence>
<protein>
    <submittedName>
        <fullName evidence="2">Uncharacterized protein</fullName>
    </submittedName>
</protein>
<dbReference type="AlphaFoldDB" id="A0A0A7KI84"/>
<feature type="compositionally biased region" description="Basic residues" evidence="1">
    <location>
        <begin position="66"/>
        <end position="77"/>
    </location>
</feature>